<protein>
    <submittedName>
        <fullName evidence="1">Uncharacterized protein</fullName>
    </submittedName>
</protein>
<organism evidence="1">
    <name type="scientific">bioreactor metagenome</name>
    <dbReference type="NCBI Taxonomy" id="1076179"/>
    <lineage>
        <taxon>unclassified sequences</taxon>
        <taxon>metagenomes</taxon>
        <taxon>ecological metagenomes</taxon>
    </lineage>
</organism>
<gene>
    <name evidence="1" type="ORF">SDC9_207165</name>
</gene>
<comment type="caution">
    <text evidence="1">The sequence shown here is derived from an EMBL/GenBank/DDBJ whole genome shotgun (WGS) entry which is preliminary data.</text>
</comment>
<evidence type="ECO:0000313" key="1">
    <source>
        <dbReference type="EMBL" id="MPN59444.1"/>
    </source>
</evidence>
<accession>A0A645JGG3</accession>
<proteinExistence type="predicted"/>
<reference evidence="1" key="1">
    <citation type="submission" date="2019-08" db="EMBL/GenBank/DDBJ databases">
        <authorList>
            <person name="Kucharzyk K."/>
            <person name="Murdoch R.W."/>
            <person name="Higgins S."/>
            <person name="Loffler F."/>
        </authorList>
    </citation>
    <scope>NUCLEOTIDE SEQUENCE</scope>
</reference>
<dbReference type="AlphaFoldDB" id="A0A645JGG3"/>
<name>A0A645JGG3_9ZZZZ</name>
<dbReference type="EMBL" id="VSSQ01133464">
    <property type="protein sequence ID" value="MPN59444.1"/>
    <property type="molecule type" value="Genomic_DNA"/>
</dbReference>
<sequence length="40" mass="4263">MGFTTGGRIARRGDGIYTLHRIGMTSVDGINVLAGRLSNQ</sequence>